<accession>A0A0L0UNG5</accession>
<comment type="caution">
    <text evidence="1">The sequence shown here is derived from an EMBL/GenBank/DDBJ whole genome shotgun (WGS) entry which is preliminary data.</text>
</comment>
<evidence type="ECO:0000313" key="2">
    <source>
        <dbReference type="Proteomes" id="UP000054564"/>
    </source>
</evidence>
<organism evidence="1 2">
    <name type="scientific">Puccinia striiformis f. sp. tritici PST-78</name>
    <dbReference type="NCBI Taxonomy" id="1165861"/>
    <lineage>
        <taxon>Eukaryota</taxon>
        <taxon>Fungi</taxon>
        <taxon>Dikarya</taxon>
        <taxon>Basidiomycota</taxon>
        <taxon>Pucciniomycotina</taxon>
        <taxon>Pucciniomycetes</taxon>
        <taxon>Pucciniales</taxon>
        <taxon>Pucciniaceae</taxon>
        <taxon>Puccinia</taxon>
    </lineage>
</organism>
<feature type="non-terminal residue" evidence="1">
    <location>
        <position position="172"/>
    </location>
</feature>
<dbReference type="AlphaFoldDB" id="A0A0L0UNG5"/>
<gene>
    <name evidence="1" type="ORF">PSTG_17970</name>
</gene>
<reference evidence="2" key="1">
    <citation type="submission" date="2014-03" db="EMBL/GenBank/DDBJ databases">
        <title>The Genome Sequence of Puccinia striiformis f. sp. tritici PST-78.</title>
        <authorList>
            <consortium name="The Broad Institute Genome Sequencing Platform"/>
            <person name="Cuomo C."/>
            <person name="Hulbert S."/>
            <person name="Chen X."/>
            <person name="Walker B."/>
            <person name="Young S.K."/>
            <person name="Zeng Q."/>
            <person name="Gargeya S."/>
            <person name="Fitzgerald M."/>
            <person name="Haas B."/>
            <person name="Abouelleil A."/>
            <person name="Alvarado L."/>
            <person name="Arachchi H.M."/>
            <person name="Berlin A.M."/>
            <person name="Chapman S.B."/>
            <person name="Goldberg J."/>
            <person name="Griggs A."/>
            <person name="Gujja S."/>
            <person name="Hansen M."/>
            <person name="Howarth C."/>
            <person name="Imamovic A."/>
            <person name="Larimer J."/>
            <person name="McCowan C."/>
            <person name="Montmayeur A."/>
            <person name="Murphy C."/>
            <person name="Neiman D."/>
            <person name="Pearson M."/>
            <person name="Priest M."/>
            <person name="Roberts A."/>
            <person name="Saif S."/>
            <person name="Shea T."/>
            <person name="Sisk P."/>
            <person name="Sykes S."/>
            <person name="Wortman J."/>
            <person name="Nusbaum C."/>
            <person name="Birren B."/>
        </authorList>
    </citation>
    <scope>NUCLEOTIDE SEQUENCE [LARGE SCALE GENOMIC DNA]</scope>
    <source>
        <strain evidence="2">race PST-78</strain>
    </source>
</reference>
<dbReference type="Proteomes" id="UP000054564">
    <property type="component" value="Unassembled WGS sequence"/>
</dbReference>
<evidence type="ECO:0000313" key="1">
    <source>
        <dbReference type="EMBL" id="KNE88612.1"/>
    </source>
</evidence>
<keyword evidence="2" id="KW-1185">Reference proteome</keyword>
<dbReference type="EMBL" id="AJIL01001334">
    <property type="protein sequence ID" value="KNE88612.1"/>
    <property type="molecule type" value="Genomic_DNA"/>
</dbReference>
<sequence length="172" mass="20739">MMEFKERAGHEMGVDSKHINRFVDYYLSGFMEEELHNEKFELQGLYKEHLEWVEFTKDIENKGVQVSALSEKINKNPEDWVKEEITLKKYLDNKLVGVNIFDENDLDEFLWWKLGKIWRSQYKDTEKLKILDLLEAYVSWARKDPNLKDNKYVKEWDKGIPKENETIMNLLE</sequence>
<proteinExistence type="predicted"/>
<name>A0A0L0UNG5_9BASI</name>
<protein>
    <submittedName>
        <fullName evidence="1">Uncharacterized protein</fullName>
    </submittedName>
</protein>